<evidence type="ECO:0000256" key="1">
    <source>
        <dbReference type="SAM" id="Phobius"/>
    </source>
</evidence>
<dbReference type="InterPro" id="IPR036364">
    <property type="entry name" value="SEA_dom_sf"/>
</dbReference>
<dbReference type="PROSITE" id="PS50024">
    <property type="entry name" value="SEA"/>
    <property type="match status" value="2"/>
</dbReference>
<dbReference type="KEGG" id="muo:115457306"/>
<dbReference type="OrthoDB" id="10070537at2759"/>
<keyword evidence="1" id="KW-0472">Membrane</keyword>
<protein>
    <submittedName>
        <fullName evidence="4">Uncharacterized protein LOC115457306 isoform X1</fullName>
    </submittedName>
</protein>
<dbReference type="GeneID" id="115457306"/>
<feature type="domain" description="SEA" evidence="2">
    <location>
        <begin position="1032"/>
        <end position="1147"/>
    </location>
</feature>
<dbReference type="RefSeq" id="XP_030042590.1">
    <property type="nucleotide sequence ID" value="XM_030186730.1"/>
</dbReference>
<keyword evidence="1" id="KW-1133">Transmembrane helix</keyword>
<reference evidence="4" key="1">
    <citation type="submission" date="2025-08" db="UniProtKB">
        <authorList>
            <consortium name="RefSeq"/>
        </authorList>
    </citation>
    <scope>IDENTIFICATION</scope>
</reference>
<gene>
    <name evidence="4" type="primary">LOC115457306</name>
</gene>
<keyword evidence="3" id="KW-1185">Reference proteome</keyword>
<evidence type="ECO:0000313" key="3">
    <source>
        <dbReference type="Proteomes" id="UP000515156"/>
    </source>
</evidence>
<proteinExistence type="predicted"/>
<dbReference type="InterPro" id="IPR000082">
    <property type="entry name" value="SEA_dom"/>
</dbReference>
<dbReference type="Pfam" id="PF01390">
    <property type="entry name" value="SEA"/>
    <property type="match status" value="1"/>
</dbReference>
<dbReference type="SUPFAM" id="SSF82671">
    <property type="entry name" value="SEA domain"/>
    <property type="match status" value="2"/>
</dbReference>
<evidence type="ECO:0000313" key="4">
    <source>
        <dbReference type="RefSeq" id="XP_030042590.1"/>
    </source>
</evidence>
<name>A0A6P7WWG5_9AMPH</name>
<feature type="transmembrane region" description="Helical" evidence="1">
    <location>
        <begin position="1377"/>
        <end position="1400"/>
    </location>
</feature>
<accession>A0A6P7WWG5</accession>
<evidence type="ECO:0000259" key="2">
    <source>
        <dbReference type="PROSITE" id="PS50024"/>
    </source>
</evidence>
<sequence length="1440" mass="156770">MGAQSHGTPEQGNITVSLLSLTKSEFLVAVTEGKTSFPFYKLVSNGSSTSLNLNSGNLQPRVNISFRSTALKASQMTHRNTLESLSTAVVTKPLMMGTKTKTVQDSTYPVTVNTGLQPSLPRSSNTSVGAPLEIVSSLGIVLPDRPTAIEKADLSIFSTVPTTKAGRQFANVLHSITRMLQLNAVDKYFTPFSGMTASNHSAILNLPDLESGLATIRTNRSRRTLPTGYSNIFLTEPAHMRNSRCLTCTSAAPVVSGNELVHSFSTMASGSTSNTPGPANILYEWASYLNGGSGDWPIVTLSVSDIKVTPPCYKHTSEIPPRGLASAPTTDYKKMEDVLGSSAMINATERIFDSQVQLDLGREDKMPSTFLAQEIENTDSARYSDVATPHVVTASSVGSSDLFSTKDASWTAKLHPFSMETNSSDWLTSTVFSSLPDFPKRFNVPDPLQPTGTEASNHVAITVSENVLPSAITAAVTHRGNLSTRAIANLTLVEKQTVPPIAQAISITERRADPDTRTSYVLKHDPSISPSRPLVVLPETAESNSSSVFTITATHANMQHTVLDHKHLISSMRGGETIAVAAGSFSVTKLLDSSVAENMNIPIQTACQNATCAESSYVSLLQLNVTTASKVSSRLKTSLLKTANVFSGTADKLSPPNMNITSKKGVAFIFPPKTSTMANCLNISSSVSPSLQPHTVSLQHNYTATAHNYNITAVSKAPHWVSTSVVLLNVTSSTHLHHVKLPTFHSRVMTTTPNSSLTLASLGAQKAHTSKTKSTGTVYYRYHAASPRIHLKATRVLSNYTTLFDPLSTETESSVAALLSNTIATHSDFHNVTTYKLFLDHKRTSLPLKREGVSSSISKNLSSSSTRSVQNVTMSSWSLSAPTKHLGTRPSESLTSTVARSFTTIPISLLTSAVDHLGTKQTSSKIEARSTSIFITDPLIAESVVSSKYSFRSTKRMAPLSRFDPLFVRQLTTTLKNFTTIQSLTSKTSGWMASTTETDPTLLESLVPELNVPLFEMPTKNEPSLDELACTTLGTLPLRYRLTGIPYTEELQNKSAAAYKKLEHEVILTLNKIIFSRYGRRYLQTNVLHFLNGSVVVECEIKFRQDLPIPSSSDIIRTVVTEVYKKTSAFFNWSIDIHSLQSKNYTLKNLEPERLSVSFCTLRMGFVAASDFLQPALSSLKDEVTQALSKKFTIGLFQFVEVRNIKGDLLIQGDLYIDTQIHADVHQILQLLKHLVNQSVDLTSLSVDGVLLDLQVFPITFRVTNRKFDIQLLDHLSKEFQNLTRDLSAAVLHALGKNDNLLQVVIRDVLSGFVLCRGDLIFQKPAPASQDILQTLISKIGSDKVLAGSAFKVDPFSLTVGDSKPDPLLEYTDFPGFAVAIIVMCGLSILFIPILAMLFLKSGMLGRRSKATIQRQQDAEMGQGAVELDNRGFHSSPEQP</sequence>
<dbReference type="Gene3D" id="3.30.70.960">
    <property type="entry name" value="SEA domain"/>
    <property type="match status" value="1"/>
</dbReference>
<organism evidence="3 4">
    <name type="scientific">Microcaecilia unicolor</name>
    <dbReference type="NCBI Taxonomy" id="1415580"/>
    <lineage>
        <taxon>Eukaryota</taxon>
        <taxon>Metazoa</taxon>
        <taxon>Chordata</taxon>
        <taxon>Craniata</taxon>
        <taxon>Vertebrata</taxon>
        <taxon>Euteleostomi</taxon>
        <taxon>Amphibia</taxon>
        <taxon>Gymnophiona</taxon>
        <taxon>Siphonopidae</taxon>
        <taxon>Microcaecilia</taxon>
    </lineage>
</organism>
<dbReference type="Proteomes" id="UP000515156">
    <property type="component" value="Chromosome 1"/>
</dbReference>
<feature type="domain" description="SEA" evidence="2">
    <location>
        <begin position="1253"/>
        <end position="1365"/>
    </location>
</feature>
<keyword evidence="1" id="KW-0812">Transmembrane</keyword>
<dbReference type="InParanoid" id="A0A6P7WWG5"/>